<protein>
    <submittedName>
        <fullName evidence="3">PAP2 superfamily protein</fullName>
    </submittedName>
</protein>
<dbReference type="Gene3D" id="1.20.144.10">
    <property type="entry name" value="Phosphatidic acid phosphatase type 2/haloperoxidase"/>
    <property type="match status" value="1"/>
</dbReference>
<feature type="transmembrane region" description="Helical" evidence="1">
    <location>
        <begin position="142"/>
        <end position="162"/>
    </location>
</feature>
<dbReference type="Proteomes" id="UP000248326">
    <property type="component" value="Unassembled WGS sequence"/>
</dbReference>
<organism evidence="3 4">
    <name type="scientific">Deinococcus yavapaiensis KR-236</name>
    <dbReference type="NCBI Taxonomy" id="694435"/>
    <lineage>
        <taxon>Bacteria</taxon>
        <taxon>Thermotogati</taxon>
        <taxon>Deinococcota</taxon>
        <taxon>Deinococci</taxon>
        <taxon>Deinococcales</taxon>
        <taxon>Deinococcaceae</taxon>
        <taxon>Deinococcus</taxon>
    </lineage>
</organism>
<evidence type="ECO:0000313" key="4">
    <source>
        <dbReference type="Proteomes" id="UP000248326"/>
    </source>
</evidence>
<comment type="caution">
    <text evidence="3">The sequence shown here is derived from an EMBL/GenBank/DDBJ whole genome shotgun (WGS) entry which is preliminary data.</text>
</comment>
<dbReference type="InterPro" id="IPR036938">
    <property type="entry name" value="PAP2/HPO_sf"/>
</dbReference>
<dbReference type="SMART" id="SM00014">
    <property type="entry name" value="acidPPc"/>
    <property type="match status" value="1"/>
</dbReference>
<dbReference type="RefSeq" id="WP_110886076.1">
    <property type="nucleotide sequence ID" value="NZ_QJSX01000004.1"/>
</dbReference>
<feature type="transmembrane region" description="Helical" evidence="1">
    <location>
        <begin position="17"/>
        <end position="40"/>
    </location>
</feature>
<keyword evidence="1" id="KW-1133">Transmembrane helix</keyword>
<dbReference type="PANTHER" id="PTHR14969:SF13">
    <property type="entry name" value="AT30094P"/>
    <property type="match status" value="1"/>
</dbReference>
<feature type="transmembrane region" description="Helical" evidence="1">
    <location>
        <begin position="213"/>
        <end position="237"/>
    </location>
</feature>
<dbReference type="AlphaFoldDB" id="A0A318SDK6"/>
<feature type="domain" description="Phosphatidic acid phosphatase type 2/haloperoxidase" evidence="2">
    <location>
        <begin position="46"/>
        <end position="158"/>
    </location>
</feature>
<reference evidence="3 4" key="1">
    <citation type="submission" date="2018-06" db="EMBL/GenBank/DDBJ databases">
        <title>Genomic Encyclopedia of Type Strains, Phase IV (KMG-IV): sequencing the most valuable type-strain genomes for metagenomic binning, comparative biology and taxonomic classification.</title>
        <authorList>
            <person name="Goeker M."/>
        </authorList>
    </citation>
    <scope>NUCLEOTIDE SEQUENCE [LARGE SCALE GENOMIC DNA]</scope>
    <source>
        <strain evidence="3 4">DSM 18048</strain>
    </source>
</reference>
<dbReference type="InterPro" id="IPR000326">
    <property type="entry name" value="PAP2/HPO"/>
</dbReference>
<evidence type="ECO:0000256" key="1">
    <source>
        <dbReference type="SAM" id="Phobius"/>
    </source>
</evidence>
<keyword evidence="1" id="KW-0472">Membrane</keyword>
<evidence type="ECO:0000259" key="2">
    <source>
        <dbReference type="SMART" id="SM00014"/>
    </source>
</evidence>
<gene>
    <name evidence="3" type="ORF">DES52_104245</name>
</gene>
<keyword evidence="4" id="KW-1185">Reference proteome</keyword>
<dbReference type="Pfam" id="PF01569">
    <property type="entry name" value="PAP2"/>
    <property type="match status" value="1"/>
</dbReference>
<feature type="transmembrane region" description="Helical" evidence="1">
    <location>
        <begin position="116"/>
        <end position="135"/>
    </location>
</feature>
<keyword evidence="1" id="KW-0812">Transmembrane</keyword>
<sequence>MDIVRALHDALGGPESFWLALTQFGSDYAFIVLMGVYIFFVNPRGARDFGVWFSLSLFTNGLLKTVLDEPRPFQVDASIASDAAKDTAGGPGFPSGHAQISATIWGSMALAARNRVFWGVAAVLVLLIALSRVVLGVHFLSDIVGGVLIGAIFVALLARVGVPKAEGAWRFVVPIVALVAATVFSSVAYMSMSMGLLSGFWLTRSTFEGHRNLGMRLVGTIVGIALVFAVYFAFRVIPESIRHLGLVEAVRYMALVLIATEGVPRLLRLKRAEPRAVLN</sequence>
<dbReference type="PANTHER" id="PTHR14969">
    <property type="entry name" value="SPHINGOSINE-1-PHOSPHATE PHOSPHOHYDROLASE"/>
    <property type="match status" value="1"/>
</dbReference>
<dbReference type="OrthoDB" id="9789113at2"/>
<dbReference type="EMBL" id="QJSX01000004">
    <property type="protein sequence ID" value="PYE54971.1"/>
    <property type="molecule type" value="Genomic_DNA"/>
</dbReference>
<evidence type="ECO:0000313" key="3">
    <source>
        <dbReference type="EMBL" id="PYE54971.1"/>
    </source>
</evidence>
<name>A0A318SDK6_9DEIO</name>
<accession>A0A318SDK6</accession>
<proteinExistence type="predicted"/>
<dbReference type="SUPFAM" id="SSF48317">
    <property type="entry name" value="Acid phosphatase/Vanadium-dependent haloperoxidase"/>
    <property type="match status" value="1"/>
</dbReference>
<feature type="transmembrane region" description="Helical" evidence="1">
    <location>
        <begin position="168"/>
        <end position="192"/>
    </location>
</feature>